<organism evidence="1 2">
    <name type="scientific">Musa troglodytarum</name>
    <name type="common">fe'i banana</name>
    <dbReference type="NCBI Taxonomy" id="320322"/>
    <lineage>
        <taxon>Eukaryota</taxon>
        <taxon>Viridiplantae</taxon>
        <taxon>Streptophyta</taxon>
        <taxon>Embryophyta</taxon>
        <taxon>Tracheophyta</taxon>
        <taxon>Spermatophyta</taxon>
        <taxon>Magnoliopsida</taxon>
        <taxon>Liliopsida</taxon>
        <taxon>Zingiberales</taxon>
        <taxon>Musaceae</taxon>
        <taxon>Musa</taxon>
    </lineage>
</organism>
<dbReference type="Proteomes" id="UP001055439">
    <property type="component" value="Chromosome 7"/>
</dbReference>
<gene>
    <name evidence="1" type="ORF">MUK42_06040</name>
</gene>
<dbReference type="AlphaFoldDB" id="A0A9E7GPS4"/>
<evidence type="ECO:0000313" key="1">
    <source>
        <dbReference type="EMBL" id="URE18835.1"/>
    </source>
</evidence>
<evidence type="ECO:0000313" key="2">
    <source>
        <dbReference type="Proteomes" id="UP001055439"/>
    </source>
</evidence>
<dbReference type="EMBL" id="CP097509">
    <property type="protein sequence ID" value="URE18835.1"/>
    <property type="molecule type" value="Genomic_DNA"/>
</dbReference>
<keyword evidence="2" id="KW-1185">Reference proteome</keyword>
<proteinExistence type="predicted"/>
<accession>A0A9E7GPS4</accession>
<protein>
    <submittedName>
        <fullName evidence="1">Uncharacterized protein</fullName>
    </submittedName>
</protein>
<reference evidence="1" key="1">
    <citation type="submission" date="2022-05" db="EMBL/GenBank/DDBJ databases">
        <title>The Musa troglodytarum L. genome provides insights into the mechanism of non-climacteric behaviour and enrichment of carotenoids.</title>
        <authorList>
            <person name="Wang J."/>
        </authorList>
    </citation>
    <scope>NUCLEOTIDE SEQUENCE</scope>
    <source>
        <tissue evidence="1">Leaf</tissue>
    </source>
</reference>
<sequence length="154" mass="17755">MDKDTLYYDMEQAVAQARSTSLRSSMESQRRSTQMLHYLKCAATDEDDTGFYFLYTEGDVLSVHFFSQNTSKTTYTWRIEAAATNAHIIYFGSLSPTWRTRSWESIMLGHHCLHCSGRQKYCVVMPAWNPLCDKGMFREGMICGTQKTLVLLTF</sequence>
<name>A0A9E7GPS4_9LILI</name>